<dbReference type="AlphaFoldDB" id="A0A2X2WLK7"/>
<gene>
    <name evidence="1" type="ORF">NCTC10786_06191</name>
</gene>
<reference evidence="1" key="1">
    <citation type="submission" date="2018-06" db="EMBL/GenBank/DDBJ databases">
        <authorList>
            <consortium name="Pathogen Informatics"/>
            <person name="Doyle S."/>
        </authorList>
    </citation>
    <scope>NUCLEOTIDE SEQUENCE [LARGE SCALE GENOMIC DNA]</scope>
    <source>
        <strain evidence="1">NCTC10786</strain>
    </source>
</reference>
<protein>
    <submittedName>
        <fullName evidence="1">Uncharacterized protein</fullName>
    </submittedName>
</protein>
<dbReference type="EMBL" id="UAVY01000011">
    <property type="protein sequence ID" value="SQB41896.1"/>
    <property type="molecule type" value="Genomic_DNA"/>
</dbReference>
<dbReference type="Proteomes" id="UP000251584">
    <property type="component" value="Unassembled WGS sequence"/>
</dbReference>
<proteinExistence type="predicted"/>
<evidence type="ECO:0000313" key="1">
    <source>
        <dbReference type="EMBL" id="SQB41896.1"/>
    </source>
</evidence>
<sequence>MLHFIELPFQLVDQIVNGGVHIFVFCAGDQMSVRGIDGGISDETLWLLRQNEYVD</sequence>
<organism evidence="1">
    <name type="scientific">Citrobacter koseri</name>
    <name type="common">Citrobacter diversus</name>
    <dbReference type="NCBI Taxonomy" id="545"/>
    <lineage>
        <taxon>Bacteria</taxon>
        <taxon>Pseudomonadati</taxon>
        <taxon>Pseudomonadota</taxon>
        <taxon>Gammaproteobacteria</taxon>
        <taxon>Enterobacterales</taxon>
        <taxon>Enterobacteriaceae</taxon>
        <taxon>Citrobacter</taxon>
    </lineage>
</organism>
<accession>A0A2X2WLK7</accession>
<name>A0A2X2WLK7_CITKO</name>